<dbReference type="Gene3D" id="3.30.420.10">
    <property type="entry name" value="Ribonuclease H-like superfamily/Ribonuclease H"/>
    <property type="match status" value="1"/>
</dbReference>
<dbReference type="EnsemblPlants" id="evm.model.03.510">
    <property type="protein sequence ID" value="cds.evm.model.03.510"/>
    <property type="gene ID" value="evm.TU.03.510"/>
</dbReference>
<dbReference type="GO" id="GO:0004523">
    <property type="term" value="F:RNA-DNA hybrid ribonuclease activity"/>
    <property type="evidence" value="ECO:0007669"/>
    <property type="project" value="InterPro"/>
</dbReference>
<protein>
    <recommendedName>
        <fullName evidence="2">Reverse transcriptase domain-containing protein</fullName>
    </recommendedName>
</protein>
<feature type="region of interest" description="Disordered" evidence="1">
    <location>
        <begin position="268"/>
        <end position="287"/>
    </location>
</feature>
<dbReference type="SUPFAM" id="SSF56219">
    <property type="entry name" value="DNase I-like"/>
    <property type="match status" value="1"/>
</dbReference>
<dbReference type="Pfam" id="PF14111">
    <property type="entry name" value="DUF4283"/>
    <property type="match status" value="1"/>
</dbReference>
<dbReference type="InterPro" id="IPR025558">
    <property type="entry name" value="DUF4283"/>
</dbReference>
<feature type="compositionally biased region" description="Basic residues" evidence="1">
    <location>
        <begin position="576"/>
        <end position="587"/>
    </location>
</feature>
<dbReference type="Pfam" id="PF13966">
    <property type="entry name" value="zf-RVT"/>
    <property type="match status" value="1"/>
</dbReference>
<dbReference type="InterPro" id="IPR017956">
    <property type="entry name" value="AT_hook_DNA-bd_motif"/>
</dbReference>
<dbReference type="InterPro" id="IPR005135">
    <property type="entry name" value="Endo/exonuclease/phosphatase"/>
</dbReference>
<feature type="region of interest" description="Disordered" evidence="1">
    <location>
        <begin position="328"/>
        <end position="360"/>
    </location>
</feature>
<sequence length="1873" mass="211702">MDPKQVSELFHDAVQIASDDITFSLNPGEVDEPQESNQVLIGKILSRYKLGKVAIQGSLRLSWSAIKGWKWKEIEDGLMKFMFANRSDAMNVLARRPWFVCGSLMVIMPWPSWLTPSEIRFDKTPMWVRIESIPPFYWNLSNLKELASRASPVYELPQGIEDAIGMSNLKLKDLWIQYKYERLPKMCFKCGLLTHDQSICFKPPTVVKDDKGNFYSMYGIWLKADAKEKSTFTTPLAKWFQDWVFQKQLFLDPTLHGELDELRENRKQLPSKKRIVSDEEHDQESPLQGAVITQIPLVYLPGIGEVAPFGNNSKTVSLLDMQELKEAASGCTGKRPNRNSSSALNTNTGEARQMSPKANRAQIVTPEELPISGKQEIAVGDTSQTNSHLEKEESSYASTTPAFGGHKTANEQGNPCTKPTSPSIPYSSSILGSQAHIMECPSKECWAQPKARELFKGGLTVDKFFREPTLFNPLLGIDDFRVYEHLQGPRKRKAMDGILFNTSPEAKILTSTTSDTNSTFHHQASISIPHPHSEDLKLPSLNEGFTNGQGTSSGTVRRRGRPRKSGSPATMDNYSPRRRGRPPKAHHSLSATPKSFKLRKTPMKMAPESTSMQLHKDGKLFDLKVDLDNRFVLVEKQQSLKVSTIAMKVFAWNCRGLGSSTTVRQLAALTRQHKPELLLLSEARLTIDKFKSVCTKLKYENHFYVAPVGRSGGVGLCWEKEVKCVIEYSSKYVISATIELERKGLKWTLLGIYGPPHREDKEAFCIQVGDIVNNSSRPALLIRDMNGNLTDSECFHYAKQGNSSKYAFDFRRMVQRVGLIDLGFQGPCFTWAKDRNKSNNGGSSKRARLDRGLVNSDWRILLPNLIVKHLSSTGSDHRPLLLDTSGGVRCKSQTFKYEKIPDDHLAIHSAKGELAEALLREEIHWKQKSRVQWLQEGDKCTKFFMASAIVRRRRNYIQCIKKALEENWIEDPKEITHCFLAKFEELFSKNCTTDALQEILLPTLDNHDAESLQSIPTHEEITTALFEMGKDKAPGPDGLPTSFYSHHCDTVQTDLLAMVTHFFRTYFRPIALCNVSYKVISKVLANRMCYILNKIISPNQATFVKGRHIAENSMIAREIVHSMNKKKGKKGFMMIKLDMEKAYNKMEWDFIISVLNRLGFPNMFTKWVSSCIMVEDIKLLLNGAVAGRIKPERGLSQGDPLSPALFILGADVLSRLIIDKVDKGLIKGFRMGRNGVVVSHLLFIDNIILFGQATTREAASFMDCLNEYCKLSGQTVNIHKSAVFFSKKVPVRTSQAISQLLGMKRMSKKVSYLGIPLFRSLKRTDDTKFLADRVLHRVQGWKAKLLSYARKACLVKTVGSSMANYVAASDVIPSTTAKKIDKLLRDFWWGDSEQNRRLHTIAWETLCRPKVNGGLGFKASEAINQAFLMKWAWKVLTDKESLWRKFMEAKYLKTSSFLDIDIKPTDSLLWKAILRTRTHLEKGLYRKIGDGNLTSIWFDSWVPGGTLQPTPKHNATFGMSMVSNFISQGRWNESLIRQWFQEDDAKPILNITLPNTPCEDTWLWLPENNGTFSIKSAYKIVKNLENMAHGDRKWRIIWGARIHERLKMFWWKTISNGLLTKDRLCYILPSIDPNCSLCNGEMTPPLLAMPEHIHLHLFLGGAAIIFESIWRERNNLSHGGSPTPIGSILQHINLRIQEISEDSKPQVAELKAWLPPPPGWVMCNTDVSIGKLQAAVAAVFRNETGAITNCFTFRLAVSEPLLGKTMTLCKGTEEVAKQGFRKVIFQNDCANAISALKTKLQDINSLNFNIQELVHKFIGISSSFNLWEASWIPRNLNGVAHSLAKWANQNNSFGWLDLSLEDGPLRSVLKEIG</sequence>
<dbReference type="GO" id="GO:0003677">
    <property type="term" value="F:DNA binding"/>
    <property type="evidence" value="ECO:0007669"/>
    <property type="project" value="InterPro"/>
</dbReference>
<dbReference type="InterPro" id="IPR025836">
    <property type="entry name" value="Zn_knuckle_CX2CX4HX4C"/>
</dbReference>
<dbReference type="CDD" id="cd01650">
    <property type="entry name" value="RT_nLTR_like"/>
    <property type="match status" value="1"/>
</dbReference>
<dbReference type="Pfam" id="PF00078">
    <property type="entry name" value="RVT_1"/>
    <property type="match status" value="1"/>
</dbReference>
<dbReference type="InterPro" id="IPR002156">
    <property type="entry name" value="RNaseH_domain"/>
</dbReference>
<dbReference type="PANTHER" id="PTHR33116">
    <property type="entry name" value="REVERSE TRANSCRIPTASE ZINC-BINDING DOMAIN-CONTAINING PROTEIN-RELATED-RELATED"/>
    <property type="match status" value="1"/>
</dbReference>
<dbReference type="InterPro" id="IPR043502">
    <property type="entry name" value="DNA/RNA_pol_sf"/>
</dbReference>
<accession>A0A803P9B8</accession>
<name>A0A803P9B8_CANSA</name>
<dbReference type="InterPro" id="IPR000477">
    <property type="entry name" value="RT_dom"/>
</dbReference>
<organism evidence="3 4">
    <name type="scientific">Cannabis sativa</name>
    <name type="common">Hemp</name>
    <name type="synonym">Marijuana</name>
    <dbReference type="NCBI Taxonomy" id="3483"/>
    <lineage>
        <taxon>Eukaryota</taxon>
        <taxon>Viridiplantae</taxon>
        <taxon>Streptophyta</taxon>
        <taxon>Embryophyta</taxon>
        <taxon>Tracheophyta</taxon>
        <taxon>Spermatophyta</taxon>
        <taxon>Magnoliopsida</taxon>
        <taxon>eudicotyledons</taxon>
        <taxon>Gunneridae</taxon>
        <taxon>Pentapetalae</taxon>
        <taxon>rosids</taxon>
        <taxon>fabids</taxon>
        <taxon>Rosales</taxon>
        <taxon>Cannabaceae</taxon>
        <taxon>Cannabis</taxon>
    </lineage>
</organism>
<dbReference type="Gramene" id="evm.model.03.510">
    <property type="protein sequence ID" value="cds.evm.model.03.510"/>
    <property type="gene ID" value="evm.TU.03.510"/>
</dbReference>
<dbReference type="Pfam" id="PF03372">
    <property type="entry name" value="Exo_endo_phos"/>
    <property type="match status" value="1"/>
</dbReference>
<evidence type="ECO:0000313" key="4">
    <source>
        <dbReference type="Proteomes" id="UP000596661"/>
    </source>
</evidence>
<dbReference type="Pfam" id="PF14392">
    <property type="entry name" value="zf-CCHC_4"/>
    <property type="match status" value="1"/>
</dbReference>
<dbReference type="PROSITE" id="PS50878">
    <property type="entry name" value="RT_POL"/>
    <property type="match status" value="1"/>
</dbReference>
<proteinExistence type="predicted"/>
<keyword evidence="4" id="KW-1185">Reference proteome</keyword>
<reference evidence="3" key="2">
    <citation type="submission" date="2021-03" db="UniProtKB">
        <authorList>
            <consortium name="EnsemblPlants"/>
        </authorList>
    </citation>
    <scope>IDENTIFICATION</scope>
</reference>
<dbReference type="SMART" id="SM00384">
    <property type="entry name" value="AT_hook"/>
    <property type="match status" value="2"/>
</dbReference>
<dbReference type="CDD" id="cd06222">
    <property type="entry name" value="RNase_H_like"/>
    <property type="match status" value="1"/>
</dbReference>
<dbReference type="SUPFAM" id="SSF56672">
    <property type="entry name" value="DNA/RNA polymerases"/>
    <property type="match status" value="1"/>
</dbReference>
<evidence type="ECO:0000313" key="3">
    <source>
        <dbReference type="EnsemblPlants" id="cds.evm.model.03.510"/>
    </source>
</evidence>
<feature type="compositionally biased region" description="Polar residues" evidence="1">
    <location>
        <begin position="410"/>
        <end position="420"/>
    </location>
</feature>
<dbReference type="InterPro" id="IPR036691">
    <property type="entry name" value="Endo/exonu/phosph_ase_sf"/>
</dbReference>
<dbReference type="EMBL" id="UZAU01000261">
    <property type="status" value="NOT_ANNOTATED_CDS"/>
    <property type="molecule type" value="Genomic_DNA"/>
</dbReference>
<evidence type="ECO:0000256" key="1">
    <source>
        <dbReference type="SAM" id="MobiDB-lite"/>
    </source>
</evidence>
<dbReference type="Gene3D" id="3.60.10.10">
    <property type="entry name" value="Endonuclease/exonuclease/phosphatase"/>
    <property type="match status" value="1"/>
</dbReference>
<dbReference type="InterPro" id="IPR026960">
    <property type="entry name" value="RVT-Znf"/>
</dbReference>
<feature type="domain" description="Reverse transcriptase" evidence="2">
    <location>
        <begin position="1061"/>
        <end position="1317"/>
    </location>
</feature>
<dbReference type="InterPro" id="IPR044730">
    <property type="entry name" value="RNase_H-like_dom_plant"/>
</dbReference>
<feature type="region of interest" description="Disordered" evidence="1">
    <location>
        <begin position="375"/>
        <end position="428"/>
    </location>
</feature>
<dbReference type="PANTHER" id="PTHR33116:SF86">
    <property type="entry name" value="REVERSE TRANSCRIPTASE DOMAIN-CONTAINING PROTEIN"/>
    <property type="match status" value="1"/>
</dbReference>
<reference evidence="3" key="1">
    <citation type="submission" date="2018-11" db="EMBL/GenBank/DDBJ databases">
        <authorList>
            <person name="Grassa J C."/>
        </authorList>
    </citation>
    <scope>NUCLEOTIDE SEQUENCE [LARGE SCALE GENOMIC DNA]</scope>
</reference>
<dbReference type="Pfam" id="PF13456">
    <property type="entry name" value="RVT_3"/>
    <property type="match status" value="1"/>
</dbReference>
<dbReference type="Proteomes" id="UP000596661">
    <property type="component" value="Chromosome 3"/>
</dbReference>
<evidence type="ECO:0000259" key="2">
    <source>
        <dbReference type="PROSITE" id="PS50878"/>
    </source>
</evidence>
<dbReference type="InterPro" id="IPR036397">
    <property type="entry name" value="RNaseH_sf"/>
</dbReference>
<feature type="region of interest" description="Disordered" evidence="1">
    <location>
        <begin position="529"/>
        <end position="597"/>
    </location>
</feature>
<feature type="compositionally biased region" description="Polar residues" evidence="1">
    <location>
        <begin position="338"/>
        <end position="350"/>
    </location>
</feature>